<dbReference type="HOGENOM" id="CLU_040681_6_0_7"/>
<reference evidence="5" key="1">
    <citation type="submission" date="2012-06" db="EMBL/GenBank/DDBJ databases">
        <title>Complete sequence of chromosome of Desulfomonile tiedjei DSM 6799.</title>
        <authorList>
            <person name="Lucas S."/>
            <person name="Copeland A."/>
            <person name="Lapidus A."/>
            <person name="Glavina del Rio T."/>
            <person name="Dalin E."/>
            <person name="Tice H."/>
            <person name="Bruce D."/>
            <person name="Goodwin L."/>
            <person name="Pitluck S."/>
            <person name="Peters L."/>
            <person name="Ovchinnikova G."/>
            <person name="Zeytun A."/>
            <person name="Lu M."/>
            <person name="Kyrpides N."/>
            <person name="Mavromatis K."/>
            <person name="Ivanova N."/>
            <person name="Brettin T."/>
            <person name="Detter J.C."/>
            <person name="Han C."/>
            <person name="Larimer F."/>
            <person name="Land M."/>
            <person name="Hauser L."/>
            <person name="Markowitz V."/>
            <person name="Cheng J.-F."/>
            <person name="Hugenholtz P."/>
            <person name="Woyke T."/>
            <person name="Wu D."/>
            <person name="Spring S."/>
            <person name="Schroeder M."/>
            <person name="Brambilla E."/>
            <person name="Klenk H.-P."/>
            <person name="Eisen J.A."/>
        </authorList>
    </citation>
    <scope>NUCLEOTIDE SEQUENCE [LARGE SCALE GENOMIC DNA]</scope>
    <source>
        <strain evidence="5">ATCC 49306 / DSM 6799 / DCB-1</strain>
    </source>
</reference>
<evidence type="ECO:0000313" key="5">
    <source>
        <dbReference type="Proteomes" id="UP000006055"/>
    </source>
</evidence>
<proteinExistence type="predicted"/>
<organism evidence="4 5">
    <name type="scientific">Desulfomonile tiedjei (strain ATCC 49306 / DSM 6799 / DCB-1)</name>
    <dbReference type="NCBI Taxonomy" id="706587"/>
    <lineage>
        <taxon>Bacteria</taxon>
        <taxon>Pseudomonadati</taxon>
        <taxon>Thermodesulfobacteriota</taxon>
        <taxon>Desulfomonilia</taxon>
        <taxon>Desulfomonilales</taxon>
        <taxon>Desulfomonilaceae</taxon>
        <taxon>Desulfomonile</taxon>
    </lineage>
</organism>
<dbReference type="Gene3D" id="3.10.580.10">
    <property type="entry name" value="CBS-domain"/>
    <property type="match status" value="1"/>
</dbReference>
<evidence type="ECO:0000313" key="4">
    <source>
        <dbReference type="EMBL" id="AFM25173.1"/>
    </source>
</evidence>
<dbReference type="PANTHER" id="PTHR43080">
    <property type="entry name" value="CBS DOMAIN-CONTAINING PROTEIN CBSX3, MITOCHONDRIAL"/>
    <property type="match status" value="1"/>
</dbReference>
<dbReference type="STRING" id="706587.Desti_2493"/>
<dbReference type="SUPFAM" id="SSF54631">
    <property type="entry name" value="CBS-domain pair"/>
    <property type="match status" value="1"/>
</dbReference>
<dbReference type="InterPro" id="IPR051257">
    <property type="entry name" value="Diverse_CBS-Domain"/>
</dbReference>
<dbReference type="InterPro" id="IPR046342">
    <property type="entry name" value="CBS_dom_sf"/>
</dbReference>
<keyword evidence="5" id="KW-1185">Reference proteome</keyword>
<dbReference type="KEGG" id="dti:Desti_2493"/>
<keyword evidence="1 2" id="KW-0129">CBS domain</keyword>
<dbReference type="PROSITE" id="PS51371">
    <property type="entry name" value="CBS"/>
    <property type="match status" value="2"/>
</dbReference>
<dbReference type="EMBL" id="CP003360">
    <property type="protein sequence ID" value="AFM25173.1"/>
    <property type="molecule type" value="Genomic_DNA"/>
</dbReference>
<accession>I4C6I2</accession>
<dbReference type="SMART" id="SM00116">
    <property type="entry name" value="CBS"/>
    <property type="match status" value="2"/>
</dbReference>
<dbReference type="Proteomes" id="UP000006055">
    <property type="component" value="Chromosome"/>
</dbReference>
<feature type="domain" description="CBS" evidence="3">
    <location>
        <begin position="7"/>
        <end position="65"/>
    </location>
</feature>
<dbReference type="InterPro" id="IPR000644">
    <property type="entry name" value="CBS_dom"/>
</dbReference>
<dbReference type="eggNOG" id="COG0517">
    <property type="taxonomic scope" value="Bacteria"/>
</dbReference>
<protein>
    <submittedName>
        <fullName evidence="4">Putative transcriptional regulator, contains C-terminal CBS domains</fullName>
    </submittedName>
</protein>
<dbReference type="AlphaFoldDB" id="I4C6I2"/>
<dbReference type="OrthoDB" id="9802114at2"/>
<gene>
    <name evidence="4" type="ordered locus">Desti_2493</name>
</gene>
<dbReference type="Pfam" id="PF00571">
    <property type="entry name" value="CBS"/>
    <property type="match status" value="2"/>
</dbReference>
<evidence type="ECO:0000259" key="3">
    <source>
        <dbReference type="PROSITE" id="PS51371"/>
    </source>
</evidence>
<evidence type="ECO:0000256" key="1">
    <source>
        <dbReference type="ARBA" id="ARBA00023122"/>
    </source>
</evidence>
<name>I4C6I2_DESTA</name>
<dbReference type="CDD" id="cd04584">
    <property type="entry name" value="CBS_pair_AcuB_like"/>
    <property type="match status" value="1"/>
</dbReference>
<dbReference type="PANTHER" id="PTHR43080:SF2">
    <property type="entry name" value="CBS DOMAIN-CONTAINING PROTEIN"/>
    <property type="match status" value="1"/>
</dbReference>
<dbReference type="RefSeq" id="WP_014810315.1">
    <property type="nucleotide sequence ID" value="NC_018025.1"/>
</dbReference>
<feature type="domain" description="CBS" evidence="3">
    <location>
        <begin position="81"/>
        <end position="139"/>
    </location>
</feature>
<sequence length="226" mass="25602">MIVRNWMSTKVITVNINDSVQEAISLLMQHNSSILPVEHDGKVVGLITHRDLRKLRDTKGSKPDMRNIPEAVLQQKVDTIMCRSIIAVPPEYTVEEASQLLLERRIPGCPVLDHNGEIVGIITKKDCLKAFTEASGVTSMGILFGFLVEDREDCINDVLKVLHRHDARLMAIMSLYANAPEGHKFLYIRCFHIDNRSIQELRDELANTAKLILVIDRSKGIQEMYD</sequence>
<evidence type="ECO:0000256" key="2">
    <source>
        <dbReference type="PROSITE-ProRule" id="PRU00703"/>
    </source>
</evidence>